<organism evidence="2 3">
    <name type="scientific">Symbiochloris irregularis</name>
    <dbReference type="NCBI Taxonomy" id="706552"/>
    <lineage>
        <taxon>Eukaryota</taxon>
        <taxon>Viridiplantae</taxon>
        <taxon>Chlorophyta</taxon>
        <taxon>core chlorophytes</taxon>
        <taxon>Trebouxiophyceae</taxon>
        <taxon>Trebouxiales</taxon>
        <taxon>Trebouxiaceae</taxon>
        <taxon>Symbiochloris</taxon>
    </lineage>
</organism>
<name>A0AAW1NYZ7_9CHLO</name>
<evidence type="ECO:0000256" key="1">
    <source>
        <dbReference type="SAM" id="MobiDB-lite"/>
    </source>
</evidence>
<evidence type="ECO:0000313" key="3">
    <source>
        <dbReference type="Proteomes" id="UP001465755"/>
    </source>
</evidence>
<proteinExistence type="predicted"/>
<keyword evidence="3" id="KW-1185">Reference proteome</keyword>
<accession>A0AAW1NYZ7</accession>
<comment type="caution">
    <text evidence="2">The sequence shown here is derived from an EMBL/GenBank/DDBJ whole genome shotgun (WGS) entry which is preliminary data.</text>
</comment>
<dbReference type="Proteomes" id="UP001465755">
    <property type="component" value="Unassembled WGS sequence"/>
</dbReference>
<reference evidence="2 3" key="1">
    <citation type="journal article" date="2024" name="Nat. Commun.">
        <title>Phylogenomics reveals the evolutionary origins of lichenization in chlorophyte algae.</title>
        <authorList>
            <person name="Puginier C."/>
            <person name="Libourel C."/>
            <person name="Otte J."/>
            <person name="Skaloud P."/>
            <person name="Haon M."/>
            <person name="Grisel S."/>
            <person name="Petersen M."/>
            <person name="Berrin J.G."/>
            <person name="Delaux P.M."/>
            <person name="Dal Grande F."/>
            <person name="Keller J."/>
        </authorList>
    </citation>
    <scope>NUCLEOTIDE SEQUENCE [LARGE SCALE GENOMIC DNA]</scope>
    <source>
        <strain evidence="2 3">SAG 2036</strain>
    </source>
</reference>
<sequence>MVVDPAGSYLPGFSQTVLEQVTDTSLSWGYSVLERQHDPETGELKSDTSLNPSIQIPPAIYLGPAFTGAQCAVFSIDFGNEVCGEFGAAYFVDFHSLREYLAAGAELDTEFFFSAIVNDSACAGGTPDFPVANCTNQAFPLNSSLSYVMLVINSLPEACTFTFKVDAFSDATCDSTFGTQSSEPQPFGPSAGPAVPQGPIPGLTYAQWFLVNGTFLVDQTPPGKNYHLVIFPYESVENGTARPQVFHLAQAFTSEDKCAALEQATNSAESPKPNPSLAALIGASASDAAGGIATQPLDTSAPYAVASGPNSALSDSPGAPP</sequence>
<dbReference type="AlphaFoldDB" id="A0AAW1NYZ7"/>
<feature type="region of interest" description="Disordered" evidence="1">
    <location>
        <begin position="299"/>
        <end position="321"/>
    </location>
</feature>
<gene>
    <name evidence="2" type="ORF">WJX73_001555</name>
</gene>
<evidence type="ECO:0000313" key="2">
    <source>
        <dbReference type="EMBL" id="KAK9802776.1"/>
    </source>
</evidence>
<protein>
    <submittedName>
        <fullName evidence="2">Uncharacterized protein</fullName>
    </submittedName>
</protein>
<dbReference type="EMBL" id="JALJOQ010000067">
    <property type="protein sequence ID" value="KAK9802776.1"/>
    <property type="molecule type" value="Genomic_DNA"/>
</dbReference>